<dbReference type="OrthoDB" id="1924287at2759"/>
<dbReference type="STRING" id="1071380.I2GY50"/>
<sequence length="597" mass="67437">MYRPGRRNRTNENDVKGPNSALTQFLKQEGINAETIRNNWLEHQKKKKEKEEEESNIEQQSSNNGSAPKNKVIVVKKEAGDGIEAEIQESSDSSATESDQDKADLSRFSRRLRSAQNDSDEEEYDSISLSTTTTSNLTKEVEKEEEEKNTKRKKQVLQARKKRRKKAANLLDRKTFIIPTLQSICISNISENILKLEKKNITENIPTVIGNSTNTDSSYNKDSPDTYSHLRQVFGGISVDNLNNLAKALSKNRALNDTTLQLFLKTNLTALEFHDCSKISYDGYKTLAIFSPYLKSLTLNMCGQLNNEALLFIMEKLPNLESLFLDGPFLINEPTWSKFFEGMKGRLKEFHISNTHRFTDKNLSSLLENCGPELISLGFSRMDSLFNYSLIPQYLTNQEFHTISLQYPYNEDDVNDETVINILSQIGKSLKSLNLNGCTAITDVSIINGFSAFLADNHILEELSIEELDQITDDSMVYLFSTTSFPKLKALSLQKCINLGNASIVELFLSEAKDSILDLNLNSLKQLTQESFTHMFLPELRHLNMSFVRSVNNDVVELIGKQNLNISLLEVFGDNLVTGDALIRDGLTIIGRQSDSI</sequence>
<dbReference type="GO" id="GO:0000113">
    <property type="term" value="C:nucleotide-excision repair factor 4 complex"/>
    <property type="evidence" value="ECO:0007669"/>
    <property type="project" value="EnsemblFungi"/>
</dbReference>
<evidence type="ECO:0000313" key="2">
    <source>
        <dbReference type="EMBL" id="CCH59052.1"/>
    </source>
</evidence>
<keyword evidence="3" id="KW-1185">Reference proteome</keyword>
<dbReference type="HOGENOM" id="CLU_006598_2_1_1"/>
<feature type="compositionally biased region" description="Basic and acidic residues" evidence="1">
    <location>
        <begin position="139"/>
        <end position="149"/>
    </location>
</feature>
<dbReference type="InParanoid" id="I2GY50"/>
<evidence type="ECO:0000313" key="3">
    <source>
        <dbReference type="Proteomes" id="UP000002866"/>
    </source>
</evidence>
<dbReference type="GO" id="GO:0070911">
    <property type="term" value="P:global genome nucleotide-excision repair"/>
    <property type="evidence" value="ECO:0007669"/>
    <property type="project" value="EnsemblFungi"/>
</dbReference>
<dbReference type="GO" id="GO:0008104">
    <property type="term" value="P:intracellular protein localization"/>
    <property type="evidence" value="ECO:0007669"/>
    <property type="project" value="EnsemblFungi"/>
</dbReference>
<dbReference type="GO" id="GO:0009411">
    <property type="term" value="P:response to UV"/>
    <property type="evidence" value="ECO:0007669"/>
    <property type="project" value="EnsemblFungi"/>
</dbReference>
<dbReference type="RefSeq" id="XP_004178571.1">
    <property type="nucleotide sequence ID" value="XM_004178523.1"/>
</dbReference>
<feature type="region of interest" description="Disordered" evidence="1">
    <location>
        <begin position="1"/>
        <end position="20"/>
    </location>
</feature>
<dbReference type="GO" id="GO:0031146">
    <property type="term" value="P:SCF-dependent proteasomal ubiquitin-dependent protein catabolic process"/>
    <property type="evidence" value="ECO:0007669"/>
    <property type="project" value="TreeGrafter"/>
</dbReference>
<feature type="region of interest" description="Disordered" evidence="1">
    <location>
        <begin position="29"/>
        <end position="161"/>
    </location>
</feature>
<dbReference type="InterPro" id="IPR032675">
    <property type="entry name" value="LRR_dom_sf"/>
</dbReference>
<dbReference type="GO" id="GO:0031463">
    <property type="term" value="C:Cul3-RING ubiquitin ligase complex"/>
    <property type="evidence" value="ECO:0007669"/>
    <property type="project" value="EnsemblFungi"/>
</dbReference>
<dbReference type="Proteomes" id="UP000002866">
    <property type="component" value="Chromosome 2"/>
</dbReference>
<dbReference type="PANTHER" id="PTHR13318:SF190">
    <property type="entry name" value="PARTNER OF PAIRED, ISOFORM B"/>
    <property type="match status" value="1"/>
</dbReference>
<feature type="compositionally biased region" description="Basic residues" evidence="1">
    <location>
        <begin position="150"/>
        <end position="161"/>
    </location>
</feature>
<name>I2GY50_HENB6</name>
<accession>I2GY50</accession>
<evidence type="ECO:0000256" key="1">
    <source>
        <dbReference type="SAM" id="MobiDB-lite"/>
    </source>
</evidence>
<dbReference type="InterPro" id="IPR006553">
    <property type="entry name" value="Leu-rich_rpt_Cys-con_subtyp"/>
</dbReference>
<feature type="compositionally biased region" description="Low complexity" evidence="1">
    <location>
        <begin position="126"/>
        <end position="138"/>
    </location>
</feature>
<proteinExistence type="predicted"/>
<dbReference type="FunCoup" id="I2GY50">
    <property type="interactions" value="44"/>
</dbReference>
<dbReference type="GO" id="GO:0008094">
    <property type="term" value="F:ATP-dependent activity, acting on DNA"/>
    <property type="evidence" value="ECO:0007669"/>
    <property type="project" value="EnsemblFungi"/>
</dbReference>
<dbReference type="OMA" id="MCGQLNN"/>
<gene>
    <name evidence="2" type="primary">TBLA0B02100</name>
    <name evidence="2" type="ORF">TBLA_0B02100</name>
</gene>
<feature type="compositionally biased region" description="Polar residues" evidence="1">
    <location>
        <begin position="57"/>
        <end position="67"/>
    </location>
</feature>
<dbReference type="GO" id="GO:0019005">
    <property type="term" value="C:SCF ubiquitin ligase complex"/>
    <property type="evidence" value="ECO:0007669"/>
    <property type="project" value="TreeGrafter"/>
</dbReference>
<dbReference type="eggNOG" id="KOG1947">
    <property type="taxonomic scope" value="Eukaryota"/>
</dbReference>
<dbReference type="SUPFAM" id="SSF52047">
    <property type="entry name" value="RNI-like"/>
    <property type="match status" value="1"/>
</dbReference>
<reference evidence="2 3" key="1">
    <citation type="journal article" date="2011" name="Proc. Natl. Acad. Sci. U.S.A.">
        <title>Evolutionary erosion of yeast sex chromosomes by mating-type switching accidents.</title>
        <authorList>
            <person name="Gordon J.L."/>
            <person name="Armisen D."/>
            <person name="Proux-Wera E."/>
            <person name="Oheigeartaigh S.S."/>
            <person name="Byrne K.P."/>
            <person name="Wolfe K.H."/>
        </authorList>
    </citation>
    <scope>NUCLEOTIDE SEQUENCE [LARGE SCALE GENOMIC DNA]</scope>
    <source>
        <strain evidence="3">ATCC 34711 / CBS 6284 / DSM 70876 / NBRC 10599 / NRRL Y-10934 / UCD 77-7</strain>
    </source>
</reference>
<dbReference type="AlphaFoldDB" id="I2GY50"/>
<dbReference type="PANTHER" id="PTHR13318">
    <property type="entry name" value="PARTNER OF PAIRED, ISOFORM B-RELATED"/>
    <property type="match status" value="1"/>
</dbReference>
<dbReference type="GO" id="GO:0004842">
    <property type="term" value="F:ubiquitin-protein transferase activity"/>
    <property type="evidence" value="ECO:0007669"/>
    <property type="project" value="EnsemblFungi"/>
</dbReference>
<evidence type="ECO:0008006" key="4">
    <source>
        <dbReference type="Google" id="ProtNLM"/>
    </source>
</evidence>
<dbReference type="EMBL" id="HE806317">
    <property type="protein sequence ID" value="CCH59052.1"/>
    <property type="molecule type" value="Genomic_DNA"/>
</dbReference>
<protein>
    <recommendedName>
        <fullName evidence="4">DNA repair protein RAD7</fullName>
    </recommendedName>
</protein>
<organism evidence="2 3">
    <name type="scientific">Henningerozyma blattae (strain ATCC 34711 / CBS 6284 / DSM 70876 / NBRC 10599 / NRRL Y-10934 / UCD 77-7)</name>
    <name type="common">Yeast</name>
    <name type="synonym">Tetrapisispora blattae</name>
    <dbReference type="NCBI Taxonomy" id="1071380"/>
    <lineage>
        <taxon>Eukaryota</taxon>
        <taxon>Fungi</taxon>
        <taxon>Dikarya</taxon>
        <taxon>Ascomycota</taxon>
        <taxon>Saccharomycotina</taxon>
        <taxon>Saccharomycetes</taxon>
        <taxon>Saccharomycetales</taxon>
        <taxon>Saccharomycetaceae</taxon>
        <taxon>Henningerozyma</taxon>
    </lineage>
</organism>
<dbReference type="KEGG" id="tbl:TBLA_0B02100"/>
<dbReference type="GO" id="GO:0003684">
    <property type="term" value="F:damaged DNA binding"/>
    <property type="evidence" value="ECO:0007669"/>
    <property type="project" value="EnsemblFungi"/>
</dbReference>
<dbReference type="GO" id="GO:0000715">
    <property type="term" value="P:nucleotide-excision repair, DNA damage recognition"/>
    <property type="evidence" value="ECO:0007669"/>
    <property type="project" value="EnsemblFungi"/>
</dbReference>
<dbReference type="GeneID" id="14494810"/>
<dbReference type="Gene3D" id="3.80.10.10">
    <property type="entry name" value="Ribonuclease Inhibitor"/>
    <property type="match status" value="2"/>
</dbReference>
<dbReference type="SMART" id="SM00367">
    <property type="entry name" value="LRR_CC"/>
    <property type="match status" value="5"/>
</dbReference>